<evidence type="ECO:0000313" key="3">
    <source>
        <dbReference type="Proteomes" id="UP000249915"/>
    </source>
</evidence>
<dbReference type="InterPro" id="IPR036165">
    <property type="entry name" value="YefM-like_sf"/>
</dbReference>
<dbReference type="RefSeq" id="WP_112278801.1">
    <property type="nucleotide sequence ID" value="NZ_CM009984.1"/>
</dbReference>
<accession>A0A2V4ADH5</accession>
<comment type="similarity">
    <text evidence="1">Belongs to the phD/YefM antitoxin family.</text>
</comment>
<evidence type="ECO:0000256" key="1">
    <source>
        <dbReference type="ARBA" id="ARBA00009981"/>
    </source>
</evidence>
<keyword evidence="3" id="KW-1185">Reference proteome</keyword>
<dbReference type="Proteomes" id="UP000249915">
    <property type="component" value="Plasmid pPmurDSM45305"/>
</dbReference>
<reference evidence="2 3" key="1">
    <citation type="submission" date="2016-07" db="EMBL/GenBank/DDBJ databases">
        <title>Draft genome sequence of Prauserella muralis DSM 45305, isolated from a mould-covered wall in an indoor environment.</title>
        <authorList>
            <person name="Ruckert C."/>
            <person name="Albersmeier A."/>
            <person name="Jiang C.-L."/>
            <person name="Jiang Y."/>
            <person name="Kalinowski J."/>
            <person name="Schneider O."/>
            <person name="Winkler A."/>
            <person name="Zotchev S.B."/>
        </authorList>
    </citation>
    <scope>NUCLEOTIDE SEQUENCE [LARGE SCALE GENOMIC DNA]</scope>
    <source>
        <strain evidence="2 3">DSM 45305</strain>
        <plasmid evidence="3">ppmurdsm45305</plasmid>
    </source>
</reference>
<sequence>MQIGEFNRNISARFAEVVASGEPALITRHKDCKPYVTVCPHDLFEDLLAAAGKKGQRVLARHQAKAAERHQTTQEELPLNVNVA</sequence>
<gene>
    <name evidence="2" type="ORF">BAY60_35770</name>
</gene>
<name>A0A2V4ADH5_9PSEU</name>
<dbReference type="EMBL" id="MASW01000024">
    <property type="protein sequence ID" value="PXY16560.1"/>
    <property type="molecule type" value="Genomic_DNA"/>
</dbReference>
<keyword evidence="2" id="KW-0614">Plasmid</keyword>
<comment type="caution">
    <text evidence="2">The sequence shown here is derived from an EMBL/GenBank/DDBJ whole genome shotgun (WGS) entry which is preliminary data.</text>
</comment>
<dbReference type="AlphaFoldDB" id="A0A2V4ADH5"/>
<protein>
    <submittedName>
        <fullName evidence="2">Uncharacterized protein</fullName>
    </submittedName>
</protein>
<organism evidence="2 3">
    <name type="scientific">Prauserella muralis</name>
    <dbReference type="NCBI Taxonomy" id="588067"/>
    <lineage>
        <taxon>Bacteria</taxon>
        <taxon>Bacillati</taxon>
        <taxon>Actinomycetota</taxon>
        <taxon>Actinomycetes</taxon>
        <taxon>Pseudonocardiales</taxon>
        <taxon>Pseudonocardiaceae</taxon>
        <taxon>Prauserella</taxon>
    </lineage>
</organism>
<proteinExistence type="inferred from homology"/>
<geneLocation type="plasmid" evidence="3">
    <name>ppmurdsm45305</name>
</geneLocation>
<dbReference type="SUPFAM" id="SSF143120">
    <property type="entry name" value="YefM-like"/>
    <property type="match status" value="1"/>
</dbReference>
<evidence type="ECO:0000313" key="2">
    <source>
        <dbReference type="EMBL" id="PXY16560.1"/>
    </source>
</evidence>